<dbReference type="Gene3D" id="3.20.20.150">
    <property type="entry name" value="Divalent-metal-dependent TIM barrel enzymes"/>
    <property type="match status" value="1"/>
</dbReference>
<dbReference type="RefSeq" id="WP_061787402.1">
    <property type="nucleotide sequence ID" value="NZ_CP072386.1"/>
</dbReference>
<keyword evidence="3" id="KW-1185">Reference proteome</keyword>
<dbReference type="Pfam" id="PF01261">
    <property type="entry name" value="AP_endonuc_2"/>
    <property type="match status" value="1"/>
</dbReference>
<keyword evidence="2" id="KW-0456">Lyase</keyword>
<dbReference type="PANTHER" id="PTHR12110:SF41">
    <property type="entry name" value="INOSOSE DEHYDRATASE"/>
    <property type="match status" value="1"/>
</dbReference>
<dbReference type="EMBL" id="LR134406">
    <property type="protein sequence ID" value="VEH68869.1"/>
    <property type="molecule type" value="Genomic_DNA"/>
</dbReference>
<dbReference type="GeneID" id="64405636"/>
<dbReference type="SUPFAM" id="SSF51658">
    <property type="entry name" value="Xylose isomerase-like"/>
    <property type="match status" value="1"/>
</dbReference>
<dbReference type="PANTHER" id="PTHR12110">
    <property type="entry name" value="HYDROXYPYRUVATE ISOMERASE"/>
    <property type="match status" value="1"/>
</dbReference>
<feature type="domain" description="Xylose isomerase-like TIM barrel" evidence="1">
    <location>
        <begin position="31"/>
        <end position="270"/>
    </location>
</feature>
<sequence length="287" mass="30878">MKIAGAPISWGVCEVPGWGFQMNPDRVLSEMVELGLTATEFGPQGWLPVEPEARAAAVKAHGLTPVGAFFLAVMHDPDHDPIPAVKAELEAFRVAGGSVLVLACDSGREGYDDRPVLDEQGWATLYRNLDRIAEVCAASGVTACVHPHWGTMIQNADEVERILDETGVGLCLDTGHLMAGGADPVDIVRRHPGRVAIVHAKDVHKELTDKLLTGELTWSEGIRAEMFAPIGDGDVDFATIVSLLNEVGFDGYWVLEQDIMLDEDPALGEGPIHNARRSFEALKSLAG</sequence>
<dbReference type="InterPro" id="IPR036237">
    <property type="entry name" value="Xyl_isomerase-like_sf"/>
</dbReference>
<reference evidence="2 3" key="1">
    <citation type="submission" date="2018-12" db="EMBL/GenBank/DDBJ databases">
        <authorList>
            <consortium name="Pathogen Informatics"/>
        </authorList>
    </citation>
    <scope>NUCLEOTIDE SEQUENCE [LARGE SCALE GENOMIC DNA]</scope>
    <source>
        <strain evidence="2 3">NCTC12967</strain>
    </source>
</reference>
<dbReference type="Proteomes" id="UP000273044">
    <property type="component" value="Chromosome"/>
</dbReference>
<protein>
    <submittedName>
        <fullName evidence="2">Inosose dehydratase</fullName>
        <ecNumber evidence="2">4.2.1.44</ecNumber>
    </submittedName>
</protein>
<dbReference type="GO" id="GO:0050114">
    <property type="term" value="F:myo-inosose-2 dehydratase activity"/>
    <property type="evidence" value="ECO:0007669"/>
    <property type="project" value="UniProtKB-EC"/>
</dbReference>
<organism evidence="2 3">
    <name type="scientific">Arachnia propionica</name>
    <dbReference type="NCBI Taxonomy" id="1750"/>
    <lineage>
        <taxon>Bacteria</taxon>
        <taxon>Bacillati</taxon>
        <taxon>Actinomycetota</taxon>
        <taxon>Actinomycetes</taxon>
        <taxon>Propionibacteriales</taxon>
        <taxon>Propionibacteriaceae</taxon>
        <taxon>Arachnia</taxon>
    </lineage>
</organism>
<evidence type="ECO:0000313" key="3">
    <source>
        <dbReference type="Proteomes" id="UP000273044"/>
    </source>
</evidence>
<gene>
    <name evidence="2" type="primary">iolE_1</name>
    <name evidence="2" type="ORF">NCTC12967_00131</name>
</gene>
<name>A0A3S4Y522_9ACTN</name>
<dbReference type="InterPro" id="IPR013022">
    <property type="entry name" value="Xyl_isomerase-like_TIM-brl"/>
</dbReference>
<dbReference type="InterPro" id="IPR050312">
    <property type="entry name" value="IolE/XylAMocC-like"/>
</dbReference>
<proteinExistence type="predicted"/>
<accession>A0A3S4Y522</accession>
<dbReference type="EC" id="4.2.1.44" evidence="2"/>
<dbReference type="AlphaFoldDB" id="A0A3S4Y522"/>
<evidence type="ECO:0000313" key="2">
    <source>
        <dbReference type="EMBL" id="VEH68869.1"/>
    </source>
</evidence>
<evidence type="ECO:0000259" key="1">
    <source>
        <dbReference type="Pfam" id="PF01261"/>
    </source>
</evidence>